<protein>
    <submittedName>
        <fullName evidence="7">Uncharacterized protein DUF4149</fullName>
    </submittedName>
</protein>
<dbReference type="GO" id="GO:0016020">
    <property type="term" value="C:membrane"/>
    <property type="evidence" value="ECO:0007669"/>
    <property type="project" value="UniProtKB-SubCell"/>
</dbReference>
<evidence type="ECO:0000256" key="5">
    <source>
        <dbReference type="SAM" id="Phobius"/>
    </source>
</evidence>
<feature type="transmembrane region" description="Helical" evidence="5">
    <location>
        <begin position="111"/>
        <end position="129"/>
    </location>
</feature>
<organism evidence="7 8">
    <name type="scientific">Chromatocurvus halotolerans</name>
    <dbReference type="NCBI Taxonomy" id="1132028"/>
    <lineage>
        <taxon>Bacteria</taxon>
        <taxon>Pseudomonadati</taxon>
        <taxon>Pseudomonadota</taxon>
        <taxon>Gammaproteobacteria</taxon>
        <taxon>Cellvibrionales</taxon>
        <taxon>Halieaceae</taxon>
        <taxon>Chromatocurvus</taxon>
    </lineage>
</organism>
<dbReference type="AlphaFoldDB" id="A0A4R2KXN6"/>
<evidence type="ECO:0000313" key="7">
    <source>
        <dbReference type="EMBL" id="TCO76056.1"/>
    </source>
</evidence>
<dbReference type="RefSeq" id="WP_117315680.1">
    <property type="nucleotide sequence ID" value="NZ_QQSW01000003.1"/>
</dbReference>
<feature type="transmembrane region" description="Helical" evidence="5">
    <location>
        <begin position="46"/>
        <end position="65"/>
    </location>
</feature>
<reference evidence="7 8" key="1">
    <citation type="submission" date="2019-03" db="EMBL/GenBank/DDBJ databases">
        <title>Genomic Encyclopedia of Type Strains, Phase IV (KMG-IV): sequencing the most valuable type-strain genomes for metagenomic binning, comparative biology and taxonomic classification.</title>
        <authorList>
            <person name="Goeker M."/>
        </authorList>
    </citation>
    <scope>NUCLEOTIDE SEQUENCE [LARGE SCALE GENOMIC DNA]</scope>
    <source>
        <strain evidence="7 8">DSM 23344</strain>
    </source>
</reference>
<accession>A0A4R2KXN6</accession>
<evidence type="ECO:0000313" key="8">
    <source>
        <dbReference type="Proteomes" id="UP000294980"/>
    </source>
</evidence>
<dbReference type="EMBL" id="SLWX01000005">
    <property type="protein sequence ID" value="TCO76056.1"/>
    <property type="molecule type" value="Genomic_DNA"/>
</dbReference>
<keyword evidence="3 5" id="KW-1133">Transmembrane helix</keyword>
<sequence>MTLETSLALLVTAFLFGGMALFSFAFAAFLFTHLPAAQAGTLLRQAFPHFYLGVIVVAAAAALLHVRLDTVSAMFLAGVALSTLPARQLLMPAINRASDAGDRSRFNRLHGLSVVLGVLQIVGVAYVLLR</sequence>
<name>A0A4R2KXN6_9GAMM</name>
<feature type="transmembrane region" description="Helical" evidence="5">
    <location>
        <begin position="6"/>
        <end position="34"/>
    </location>
</feature>
<keyword evidence="4 5" id="KW-0472">Membrane</keyword>
<evidence type="ECO:0000256" key="3">
    <source>
        <dbReference type="ARBA" id="ARBA00022989"/>
    </source>
</evidence>
<dbReference type="InterPro" id="IPR025423">
    <property type="entry name" value="TMEM205-like"/>
</dbReference>
<evidence type="ECO:0000259" key="6">
    <source>
        <dbReference type="Pfam" id="PF13664"/>
    </source>
</evidence>
<keyword evidence="8" id="KW-1185">Reference proteome</keyword>
<evidence type="ECO:0000256" key="2">
    <source>
        <dbReference type="ARBA" id="ARBA00022692"/>
    </source>
</evidence>
<gene>
    <name evidence="7" type="ORF">EV688_10516</name>
</gene>
<comment type="caution">
    <text evidence="7">The sequence shown here is derived from an EMBL/GenBank/DDBJ whole genome shotgun (WGS) entry which is preliminary data.</text>
</comment>
<dbReference type="Pfam" id="PF13664">
    <property type="entry name" value="DUF4149"/>
    <property type="match status" value="1"/>
</dbReference>
<proteinExistence type="predicted"/>
<keyword evidence="2 5" id="KW-0812">Transmembrane</keyword>
<feature type="domain" description="TMEM205-like" evidence="6">
    <location>
        <begin position="10"/>
        <end position="101"/>
    </location>
</feature>
<dbReference type="OrthoDB" id="5741001at2"/>
<dbReference type="Proteomes" id="UP000294980">
    <property type="component" value="Unassembled WGS sequence"/>
</dbReference>
<comment type="subcellular location">
    <subcellularLocation>
        <location evidence="1">Membrane</location>
    </subcellularLocation>
</comment>
<evidence type="ECO:0000256" key="1">
    <source>
        <dbReference type="ARBA" id="ARBA00004370"/>
    </source>
</evidence>
<evidence type="ECO:0000256" key="4">
    <source>
        <dbReference type="ARBA" id="ARBA00023136"/>
    </source>
</evidence>